<proteinExistence type="predicted"/>
<organism evidence="2 3">
    <name type="scientific">Halovivax cerinus</name>
    <dbReference type="NCBI Taxonomy" id="1487865"/>
    <lineage>
        <taxon>Archaea</taxon>
        <taxon>Methanobacteriati</taxon>
        <taxon>Methanobacteriota</taxon>
        <taxon>Stenosarchaea group</taxon>
        <taxon>Halobacteria</taxon>
        <taxon>Halobacteriales</taxon>
        <taxon>Natrialbaceae</taxon>
        <taxon>Halovivax</taxon>
    </lineage>
</organism>
<evidence type="ECO:0000313" key="2">
    <source>
        <dbReference type="EMBL" id="MFC3956997.1"/>
    </source>
</evidence>
<reference evidence="2 3" key="1">
    <citation type="journal article" date="2019" name="Int. J. Syst. Evol. Microbiol.">
        <title>The Global Catalogue of Microorganisms (GCM) 10K type strain sequencing project: providing services to taxonomists for standard genome sequencing and annotation.</title>
        <authorList>
            <consortium name="The Broad Institute Genomics Platform"/>
            <consortium name="The Broad Institute Genome Sequencing Center for Infectious Disease"/>
            <person name="Wu L."/>
            <person name="Ma J."/>
        </authorList>
    </citation>
    <scope>NUCLEOTIDE SEQUENCE [LARGE SCALE GENOMIC DNA]</scope>
    <source>
        <strain evidence="2 3">IBRC-M 10256</strain>
    </source>
</reference>
<sequence length="311" mass="32286">MKRRHVLAAAGLGATAATAGCLQRLDATTPADTQPRGSTPDGDTPPSDAARSTRVPSGGTVERAPGDDTSGIGGRRSPHAVFLTNPTNTGRTVALVIVQGGKTLLDEAFAVEPEGTVAVEIRRLAAYTVEATVEGSGETETATVERAQFDCNATSVQLELQADSSLSSSTLSTLMACGNVVTDRVASGERVEHTVGTIEQSDELDGHHTVSVENPTARPLTARLLLGDGERTLFDGLFSVEPDATADVHFDRNGSDRIEARVLETDASATVDLEEAGLGCTAARTTFELTEGGVLDTSTISTDLACHPNDA</sequence>
<feature type="region of interest" description="Disordered" evidence="1">
    <location>
        <begin position="25"/>
        <end position="85"/>
    </location>
</feature>
<dbReference type="Proteomes" id="UP001595846">
    <property type="component" value="Unassembled WGS sequence"/>
</dbReference>
<dbReference type="GeneID" id="73904840"/>
<dbReference type="AlphaFoldDB" id="A0ABD5NJE4"/>
<evidence type="ECO:0000256" key="1">
    <source>
        <dbReference type="SAM" id="MobiDB-lite"/>
    </source>
</evidence>
<keyword evidence="3" id="KW-1185">Reference proteome</keyword>
<accession>A0ABD5NJE4</accession>
<dbReference type="EMBL" id="JBHSAQ010000001">
    <property type="protein sequence ID" value="MFC3956997.1"/>
    <property type="molecule type" value="Genomic_DNA"/>
</dbReference>
<gene>
    <name evidence="2" type="ORF">ACFOUR_01235</name>
</gene>
<dbReference type="RefSeq" id="WP_256532070.1">
    <property type="nucleotide sequence ID" value="NZ_CP101824.1"/>
</dbReference>
<evidence type="ECO:0000313" key="3">
    <source>
        <dbReference type="Proteomes" id="UP001595846"/>
    </source>
</evidence>
<dbReference type="PROSITE" id="PS51257">
    <property type="entry name" value="PROKAR_LIPOPROTEIN"/>
    <property type="match status" value="1"/>
</dbReference>
<comment type="caution">
    <text evidence="2">The sequence shown here is derived from an EMBL/GenBank/DDBJ whole genome shotgun (WGS) entry which is preliminary data.</text>
</comment>
<name>A0ABD5NJE4_9EURY</name>
<protein>
    <submittedName>
        <fullName evidence="2">Uncharacterized protein</fullName>
    </submittedName>
</protein>